<name>A0A7W2HK88_9ACTN</name>
<evidence type="ECO:0000313" key="4">
    <source>
        <dbReference type="EMBL" id="MBA4866911.1"/>
    </source>
</evidence>
<evidence type="ECO:0000256" key="3">
    <source>
        <dbReference type="PROSITE-ProRule" id="PRU00221"/>
    </source>
</evidence>
<dbReference type="InterPro" id="IPR019775">
    <property type="entry name" value="WD40_repeat_CS"/>
</dbReference>
<feature type="repeat" description="WD" evidence="3">
    <location>
        <begin position="9"/>
        <end position="30"/>
    </location>
</feature>
<evidence type="ECO:0000256" key="2">
    <source>
        <dbReference type="ARBA" id="ARBA00022737"/>
    </source>
</evidence>
<dbReference type="EMBL" id="JACEQY010000080">
    <property type="protein sequence ID" value="MBA4866911.1"/>
    <property type="molecule type" value="Genomic_DNA"/>
</dbReference>
<evidence type="ECO:0000256" key="1">
    <source>
        <dbReference type="ARBA" id="ARBA00022574"/>
    </source>
</evidence>
<gene>
    <name evidence="4" type="ORF">H1V43_37575</name>
</gene>
<proteinExistence type="predicted"/>
<organism evidence="4 5">
    <name type="scientific">Streptomyces himalayensis subsp. aureolus</name>
    <dbReference type="NCBI Taxonomy" id="2758039"/>
    <lineage>
        <taxon>Bacteria</taxon>
        <taxon>Bacillati</taxon>
        <taxon>Actinomycetota</taxon>
        <taxon>Actinomycetes</taxon>
        <taxon>Kitasatosporales</taxon>
        <taxon>Streptomycetaceae</taxon>
        <taxon>Streptomyces</taxon>
        <taxon>Streptomyces himalayensis</taxon>
    </lineage>
</organism>
<dbReference type="SUPFAM" id="SSF50998">
    <property type="entry name" value="Quinoprotein alcohol dehydrogenase-like"/>
    <property type="match status" value="1"/>
</dbReference>
<dbReference type="PROSITE" id="PS00678">
    <property type="entry name" value="WD_REPEATS_1"/>
    <property type="match status" value="1"/>
</dbReference>
<dbReference type="InterPro" id="IPR015943">
    <property type="entry name" value="WD40/YVTN_repeat-like_dom_sf"/>
</dbReference>
<sequence>MVDGRPVAVTGGDDKTVRVWDLTTVQQVGPELVFPDPVMAVAVAGGQLVVGFGREVAALSPLT</sequence>
<evidence type="ECO:0008006" key="6">
    <source>
        <dbReference type="Google" id="ProtNLM"/>
    </source>
</evidence>
<dbReference type="Proteomes" id="UP000586976">
    <property type="component" value="Unassembled WGS sequence"/>
</dbReference>
<keyword evidence="2" id="KW-0677">Repeat</keyword>
<accession>A0A7W2HK88</accession>
<dbReference type="Gene3D" id="2.130.10.10">
    <property type="entry name" value="YVTN repeat-like/Quinoprotein amine dehydrogenase"/>
    <property type="match status" value="1"/>
</dbReference>
<keyword evidence="1 3" id="KW-0853">WD repeat</keyword>
<dbReference type="InterPro" id="IPR001680">
    <property type="entry name" value="WD40_rpt"/>
</dbReference>
<reference evidence="4 5" key="1">
    <citation type="submission" date="2020-07" db="EMBL/GenBank/DDBJ databases">
        <title>Streptomyces isolated from Indian soil.</title>
        <authorList>
            <person name="Mandal S."/>
            <person name="Maiti P.K."/>
        </authorList>
    </citation>
    <scope>NUCLEOTIDE SEQUENCE [LARGE SCALE GENOMIC DNA]</scope>
    <source>
        <strain evidence="4 5">PSKA54</strain>
    </source>
</reference>
<keyword evidence="5" id="KW-1185">Reference proteome</keyword>
<dbReference type="AlphaFoldDB" id="A0A7W2HK88"/>
<dbReference type="PROSITE" id="PS50082">
    <property type="entry name" value="WD_REPEATS_2"/>
    <property type="match status" value="1"/>
</dbReference>
<comment type="caution">
    <text evidence="4">The sequence shown here is derived from an EMBL/GenBank/DDBJ whole genome shotgun (WGS) entry which is preliminary data.</text>
</comment>
<dbReference type="InterPro" id="IPR011047">
    <property type="entry name" value="Quinoprotein_ADH-like_sf"/>
</dbReference>
<evidence type="ECO:0000313" key="5">
    <source>
        <dbReference type="Proteomes" id="UP000586976"/>
    </source>
</evidence>
<protein>
    <recommendedName>
        <fullName evidence="6">WD40 repeat domain-containing protein</fullName>
    </recommendedName>
</protein>